<dbReference type="EMBL" id="CM018047">
    <property type="protein sequence ID" value="KAA8524072.1"/>
    <property type="molecule type" value="Genomic_DNA"/>
</dbReference>
<evidence type="ECO:0000313" key="2">
    <source>
        <dbReference type="EMBL" id="KAA8524072.1"/>
    </source>
</evidence>
<protein>
    <submittedName>
        <fullName evidence="2">Uncharacterized protein</fullName>
    </submittedName>
</protein>
<dbReference type="AlphaFoldDB" id="A0A5J5A2S1"/>
<feature type="region of interest" description="Disordered" evidence="1">
    <location>
        <begin position="61"/>
        <end position="86"/>
    </location>
</feature>
<proteinExistence type="predicted"/>
<keyword evidence="3" id="KW-1185">Reference proteome</keyword>
<name>A0A5J5A2S1_9ASTE</name>
<accession>A0A5J5A2S1</accession>
<reference evidence="2 3" key="1">
    <citation type="submission" date="2019-09" db="EMBL/GenBank/DDBJ databases">
        <title>A chromosome-level genome assembly of the Chinese tupelo Nyssa sinensis.</title>
        <authorList>
            <person name="Yang X."/>
            <person name="Kang M."/>
            <person name="Yang Y."/>
            <person name="Xiong H."/>
            <person name="Wang M."/>
            <person name="Zhang Z."/>
            <person name="Wang Z."/>
            <person name="Wu H."/>
            <person name="Ma T."/>
            <person name="Liu J."/>
            <person name="Xi Z."/>
        </authorList>
    </citation>
    <scope>NUCLEOTIDE SEQUENCE [LARGE SCALE GENOMIC DNA]</scope>
    <source>
        <strain evidence="2">J267</strain>
        <tissue evidence="2">Leaf</tissue>
    </source>
</reference>
<organism evidence="2 3">
    <name type="scientific">Nyssa sinensis</name>
    <dbReference type="NCBI Taxonomy" id="561372"/>
    <lineage>
        <taxon>Eukaryota</taxon>
        <taxon>Viridiplantae</taxon>
        <taxon>Streptophyta</taxon>
        <taxon>Embryophyta</taxon>
        <taxon>Tracheophyta</taxon>
        <taxon>Spermatophyta</taxon>
        <taxon>Magnoliopsida</taxon>
        <taxon>eudicotyledons</taxon>
        <taxon>Gunneridae</taxon>
        <taxon>Pentapetalae</taxon>
        <taxon>asterids</taxon>
        <taxon>Cornales</taxon>
        <taxon>Nyssaceae</taxon>
        <taxon>Nyssa</taxon>
    </lineage>
</organism>
<gene>
    <name evidence="2" type="ORF">F0562_010497</name>
</gene>
<dbReference type="Proteomes" id="UP000325577">
    <property type="component" value="Linkage Group LG4"/>
</dbReference>
<sequence length="86" mass="9136">MVSEVAFASARYSASDLATALGFFELQNIGVDPRKLMYTKVEDSETATLGREFKVAEVPEEDAVMTGAPSRRTSAGDETSVVDGGT</sequence>
<evidence type="ECO:0000313" key="3">
    <source>
        <dbReference type="Proteomes" id="UP000325577"/>
    </source>
</evidence>
<evidence type="ECO:0000256" key="1">
    <source>
        <dbReference type="SAM" id="MobiDB-lite"/>
    </source>
</evidence>